<gene>
    <name evidence="1" type="ORF">WJ0W_001942</name>
</gene>
<organism evidence="1 2">
    <name type="scientific">Paenibacillus melissococcoides</name>
    <dbReference type="NCBI Taxonomy" id="2912268"/>
    <lineage>
        <taxon>Bacteria</taxon>
        <taxon>Bacillati</taxon>
        <taxon>Bacillota</taxon>
        <taxon>Bacilli</taxon>
        <taxon>Bacillales</taxon>
        <taxon>Paenibacillaceae</taxon>
        <taxon>Paenibacillus</taxon>
    </lineage>
</organism>
<name>A0ABM9G063_9BACL</name>
<reference evidence="1" key="1">
    <citation type="submission" date="2022-06" db="EMBL/GenBank/DDBJ databases">
        <authorList>
            <person name="Dietemann V."/>
            <person name="Ory F."/>
            <person name="Dainat B."/>
            <person name="Oberhansli S."/>
        </authorList>
    </citation>
    <scope>NUCLEOTIDE SEQUENCE</scope>
    <source>
        <strain evidence="1">Ena-SAMPLE-TAB-26-04-2022-14:26:32:270-5432</strain>
    </source>
</reference>
<evidence type="ECO:0000313" key="1">
    <source>
        <dbReference type="EMBL" id="CAH8244712.1"/>
    </source>
</evidence>
<dbReference type="Proteomes" id="UP001154322">
    <property type="component" value="Unassembled WGS sequence"/>
</dbReference>
<comment type="caution">
    <text evidence="1">The sequence shown here is derived from an EMBL/GenBank/DDBJ whole genome shotgun (WGS) entry which is preliminary data.</text>
</comment>
<evidence type="ECO:0008006" key="3">
    <source>
        <dbReference type="Google" id="ProtNLM"/>
    </source>
</evidence>
<dbReference type="EMBL" id="CALYLO010000002">
    <property type="protein sequence ID" value="CAH8244712.1"/>
    <property type="molecule type" value="Genomic_DNA"/>
</dbReference>
<evidence type="ECO:0000313" key="2">
    <source>
        <dbReference type="Proteomes" id="UP001154322"/>
    </source>
</evidence>
<accession>A0ABM9G063</accession>
<keyword evidence="2" id="KW-1185">Reference proteome</keyword>
<sequence>MRRRESYPGILYMDASAEMRDELIRQADIDAENRNAILLALAWIGDEKIVKLFREWRDHPPQWAKELYIAPEAYAREAGWELTADDQRRNLYYSDCYPVVTGSSSSEEGEAAAILGKGEQQCNWCGSRLTVLFDLDMTHPLLHDYGLRWNRLRLATCNQLHLLRLYLYRCRCRRAGSLEPMEPGA</sequence>
<protein>
    <recommendedName>
        <fullName evidence="3">DUF4274 domain-containing protein</fullName>
    </recommendedName>
</protein>
<proteinExistence type="predicted"/>